<dbReference type="Proteomes" id="UP001387100">
    <property type="component" value="Unassembled WGS sequence"/>
</dbReference>
<feature type="region of interest" description="Disordered" evidence="1">
    <location>
        <begin position="42"/>
        <end position="106"/>
    </location>
</feature>
<proteinExistence type="predicted"/>
<evidence type="ECO:0000313" key="3">
    <source>
        <dbReference type="Proteomes" id="UP001387100"/>
    </source>
</evidence>
<keyword evidence="3" id="KW-1185">Reference proteome</keyword>
<protein>
    <submittedName>
        <fullName evidence="2">Uncharacterized protein</fullName>
    </submittedName>
</protein>
<gene>
    <name evidence="2" type="ORF">WDZ17_16550</name>
</gene>
<reference evidence="2 3" key="1">
    <citation type="journal article" date="2017" name="Int. J. Syst. Evol. Microbiol.">
        <title>Pseudokineococcus basanitobsidens sp. nov., isolated from volcanic rock.</title>
        <authorList>
            <person name="Lee D.W."/>
            <person name="Park M.Y."/>
            <person name="Kim J.J."/>
            <person name="Kim B.S."/>
        </authorList>
    </citation>
    <scope>NUCLEOTIDE SEQUENCE [LARGE SCALE GENOMIC DNA]</scope>
    <source>
        <strain evidence="2 3">DSM 103726</strain>
    </source>
</reference>
<dbReference type="EMBL" id="JBBIAA010000039">
    <property type="protein sequence ID" value="MEJ5946906.1"/>
    <property type="molecule type" value="Genomic_DNA"/>
</dbReference>
<comment type="caution">
    <text evidence="2">The sequence shown here is derived from an EMBL/GenBank/DDBJ whole genome shotgun (WGS) entry which is preliminary data.</text>
</comment>
<evidence type="ECO:0000256" key="1">
    <source>
        <dbReference type="SAM" id="MobiDB-lite"/>
    </source>
</evidence>
<sequence length="106" mass="10937">MWVGPGEDETYRDAIVGDLRFAYLEHPDDAELADLINALHETSPDSLNVGPPPAPLATAASARTSTIPTSAPSSSTATSCRSPAATCGWSCTPPHRAHPTPTASPG</sequence>
<evidence type="ECO:0000313" key="2">
    <source>
        <dbReference type="EMBL" id="MEJ5946906.1"/>
    </source>
</evidence>
<feature type="compositionally biased region" description="Low complexity" evidence="1">
    <location>
        <begin position="56"/>
        <end position="86"/>
    </location>
</feature>
<organism evidence="2 3">
    <name type="scientific">Pseudokineococcus basanitobsidens</name>
    <dbReference type="NCBI Taxonomy" id="1926649"/>
    <lineage>
        <taxon>Bacteria</taxon>
        <taxon>Bacillati</taxon>
        <taxon>Actinomycetota</taxon>
        <taxon>Actinomycetes</taxon>
        <taxon>Kineosporiales</taxon>
        <taxon>Kineosporiaceae</taxon>
        <taxon>Pseudokineococcus</taxon>
    </lineage>
</organism>
<accession>A0ABU8RPK4</accession>
<name>A0ABU8RPK4_9ACTN</name>